<feature type="compositionally biased region" description="Low complexity" evidence="9">
    <location>
        <begin position="3026"/>
        <end position="3037"/>
    </location>
</feature>
<dbReference type="HOGENOM" id="CLU_225876_0_0_1"/>
<feature type="region of interest" description="Disordered" evidence="9">
    <location>
        <begin position="1234"/>
        <end position="1270"/>
    </location>
</feature>
<accession>B8C2Z7</accession>
<dbReference type="GO" id="GO:0008270">
    <property type="term" value="F:zinc ion binding"/>
    <property type="evidence" value="ECO:0007669"/>
    <property type="project" value="UniProtKB-KW"/>
</dbReference>
<dbReference type="InParanoid" id="B8C2Z7"/>
<feature type="compositionally biased region" description="Polar residues" evidence="9">
    <location>
        <begin position="2821"/>
        <end position="2844"/>
    </location>
</feature>
<feature type="compositionally biased region" description="Basic and acidic residues" evidence="9">
    <location>
        <begin position="238"/>
        <end position="264"/>
    </location>
</feature>
<feature type="domain" description="CW-type" evidence="13">
    <location>
        <begin position="2262"/>
        <end position="2317"/>
    </location>
</feature>
<evidence type="ECO:0000256" key="9">
    <source>
        <dbReference type="SAM" id="MobiDB-lite"/>
    </source>
</evidence>
<keyword evidence="3" id="KW-0862">Zinc</keyword>
<feature type="compositionally biased region" description="Low complexity" evidence="9">
    <location>
        <begin position="2845"/>
        <end position="2855"/>
    </location>
</feature>
<dbReference type="Gene3D" id="3.30.40.100">
    <property type="match status" value="1"/>
</dbReference>
<keyword evidence="6 8" id="KW-0539">Nucleus</keyword>
<dbReference type="PANTHER" id="PTHR46655">
    <property type="entry name" value="HISTONE-LYSINE N-METHYLTRANSFERASE ATXR3"/>
    <property type="match status" value="1"/>
</dbReference>
<feature type="region of interest" description="Disordered" evidence="9">
    <location>
        <begin position="2235"/>
        <end position="2255"/>
    </location>
</feature>
<dbReference type="GO" id="GO:0006355">
    <property type="term" value="P:regulation of DNA-templated transcription"/>
    <property type="evidence" value="ECO:0007669"/>
    <property type="project" value="InterPro"/>
</dbReference>
<feature type="compositionally biased region" description="Low complexity" evidence="9">
    <location>
        <begin position="3044"/>
        <end position="3053"/>
    </location>
</feature>
<feature type="region of interest" description="Disordered" evidence="9">
    <location>
        <begin position="1138"/>
        <end position="1168"/>
    </location>
</feature>
<evidence type="ECO:0000256" key="1">
    <source>
        <dbReference type="ARBA" id="ARBA00022723"/>
    </source>
</evidence>
<feature type="compositionally biased region" description="Polar residues" evidence="9">
    <location>
        <begin position="2719"/>
        <end position="2733"/>
    </location>
</feature>
<keyword evidence="4 8" id="KW-0238">DNA-binding</keyword>
<evidence type="ECO:0000256" key="2">
    <source>
        <dbReference type="ARBA" id="ARBA00022771"/>
    </source>
</evidence>
<dbReference type="eggNOG" id="KOG0773">
    <property type="taxonomic scope" value="Eukaryota"/>
</dbReference>
<dbReference type="GO" id="GO:0005634">
    <property type="term" value="C:nucleus"/>
    <property type="evidence" value="ECO:0007669"/>
    <property type="project" value="UniProtKB-SubCell"/>
</dbReference>
<dbReference type="CDD" id="cd00084">
    <property type="entry name" value="HMG-box_SF"/>
    <property type="match status" value="1"/>
</dbReference>
<dbReference type="GeneID" id="7450086"/>
<feature type="region of interest" description="Disordered" evidence="9">
    <location>
        <begin position="1679"/>
        <end position="1744"/>
    </location>
</feature>
<feature type="compositionally biased region" description="Polar residues" evidence="9">
    <location>
        <begin position="2858"/>
        <end position="2877"/>
    </location>
</feature>
<feature type="compositionally biased region" description="Low complexity" evidence="9">
    <location>
        <begin position="282"/>
        <end position="291"/>
    </location>
</feature>
<dbReference type="SUPFAM" id="SSF54160">
    <property type="entry name" value="Chromo domain-like"/>
    <property type="match status" value="1"/>
</dbReference>
<feature type="domain" description="Homeobox" evidence="10">
    <location>
        <begin position="2493"/>
        <end position="2556"/>
    </location>
</feature>
<dbReference type="InterPro" id="IPR009057">
    <property type="entry name" value="Homeodomain-like_sf"/>
</dbReference>
<feature type="region of interest" description="Disordered" evidence="9">
    <location>
        <begin position="1776"/>
        <end position="1800"/>
    </location>
</feature>
<dbReference type="Gene3D" id="2.170.270.10">
    <property type="entry name" value="SET domain"/>
    <property type="match status" value="1"/>
</dbReference>
<feature type="compositionally biased region" description="Polar residues" evidence="9">
    <location>
        <begin position="1729"/>
        <end position="1744"/>
    </location>
</feature>
<evidence type="ECO:0000259" key="10">
    <source>
        <dbReference type="PROSITE" id="PS50071"/>
    </source>
</evidence>
<feature type="region of interest" description="Disordered" evidence="9">
    <location>
        <begin position="440"/>
        <end position="466"/>
    </location>
</feature>
<dbReference type="PROSITE" id="PS50280">
    <property type="entry name" value="SET"/>
    <property type="match status" value="1"/>
</dbReference>
<dbReference type="InterPro" id="IPR001214">
    <property type="entry name" value="SET_dom"/>
</dbReference>
<dbReference type="PANTHER" id="PTHR46655:SF1">
    <property type="entry name" value="HISTONE-LYSINE N-METHYLTRANSFERASE ATXR3"/>
    <property type="match status" value="1"/>
</dbReference>
<feature type="domain" description="SET" evidence="12">
    <location>
        <begin position="890"/>
        <end position="1026"/>
    </location>
</feature>
<dbReference type="eggNOG" id="KOG1080">
    <property type="taxonomic scope" value="Eukaryota"/>
</dbReference>
<feature type="region of interest" description="Disordered" evidence="9">
    <location>
        <begin position="830"/>
        <end position="854"/>
    </location>
</feature>
<dbReference type="CDD" id="cd00086">
    <property type="entry name" value="homeodomain"/>
    <property type="match status" value="1"/>
</dbReference>
<dbReference type="Pfam" id="PF00856">
    <property type="entry name" value="SET"/>
    <property type="match status" value="1"/>
</dbReference>
<feature type="compositionally biased region" description="Basic and acidic residues" evidence="9">
    <location>
        <begin position="442"/>
        <end position="457"/>
    </location>
</feature>
<evidence type="ECO:0000259" key="12">
    <source>
        <dbReference type="PROSITE" id="PS50280"/>
    </source>
</evidence>
<feature type="region of interest" description="Disordered" evidence="9">
    <location>
        <begin position="1833"/>
        <end position="1852"/>
    </location>
</feature>
<dbReference type="InterPro" id="IPR046341">
    <property type="entry name" value="SET_dom_sf"/>
</dbReference>
<dbReference type="Pfam" id="PF05920">
    <property type="entry name" value="Homeobox_KN"/>
    <property type="match status" value="2"/>
</dbReference>
<feature type="region of interest" description="Disordered" evidence="9">
    <location>
        <begin position="1553"/>
        <end position="1592"/>
    </location>
</feature>
<feature type="DNA-binding region" description="Homeobox" evidence="7">
    <location>
        <begin position="2495"/>
        <end position="2557"/>
    </location>
</feature>
<feature type="region of interest" description="Disordered" evidence="9">
    <location>
        <begin position="2386"/>
        <end position="2431"/>
    </location>
</feature>
<feature type="compositionally biased region" description="Basic and acidic residues" evidence="9">
    <location>
        <begin position="188"/>
        <end position="200"/>
    </location>
</feature>
<feature type="compositionally biased region" description="Polar residues" evidence="9">
    <location>
        <begin position="2990"/>
        <end position="3012"/>
    </location>
</feature>
<evidence type="ECO:0000256" key="3">
    <source>
        <dbReference type="ARBA" id="ARBA00022833"/>
    </source>
</evidence>
<evidence type="ECO:0000256" key="4">
    <source>
        <dbReference type="ARBA" id="ARBA00023125"/>
    </source>
</evidence>
<dbReference type="SUPFAM" id="SSF82199">
    <property type="entry name" value="SET domain"/>
    <property type="match status" value="1"/>
</dbReference>
<evidence type="ECO:0000256" key="7">
    <source>
        <dbReference type="PROSITE-ProRule" id="PRU00108"/>
    </source>
</evidence>
<dbReference type="Pfam" id="PF07496">
    <property type="entry name" value="zf-CW"/>
    <property type="match status" value="1"/>
</dbReference>
<proteinExistence type="predicted"/>
<feature type="compositionally biased region" description="Polar residues" evidence="9">
    <location>
        <begin position="1"/>
        <end position="13"/>
    </location>
</feature>
<feature type="compositionally biased region" description="Basic and acidic residues" evidence="9">
    <location>
        <begin position="1553"/>
        <end position="1563"/>
    </location>
</feature>
<feature type="compositionally biased region" description="Low complexity" evidence="9">
    <location>
        <begin position="2461"/>
        <end position="2487"/>
    </location>
</feature>
<dbReference type="InterPro" id="IPR045606">
    <property type="entry name" value="ATXR3_C"/>
</dbReference>
<comment type="subcellular location">
    <subcellularLocation>
        <location evidence="7">Nucleus</location>
    </subcellularLocation>
</comment>
<feature type="compositionally biased region" description="Low complexity" evidence="9">
    <location>
        <begin position="1713"/>
        <end position="1728"/>
    </location>
</feature>
<feature type="region of interest" description="Disordered" evidence="9">
    <location>
        <begin position="1888"/>
        <end position="1912"/>
    </location>
</feature>
<keyword evidence="2" id="KW-0863">Zinc-finger</keyword>
<dbReference type="InterPro" id="IPR011124">
    <property type="entry name" value="Znf_CW"/>
</dbReference>
<keyword evidence="1" id="KW-0479">Metal-binding</keyword>
<feature type="domain" description="HMG box" evidence="11">
    <location>
        <begin position="1271"/>
        <end position="1333"/>
    </location>
</feature>
<dbReference type="SUPFAM" id="SSF47095">
    <property type="entry name" value="HMG-box"/>
    <property type="match status" value="1"/>
</dbReference>
<reference evidence="14 15" key="1">
    <citation type="journal article" date="2004" name="Science">
        <title>The genome of the diatom Thalassiosira pseudonana: ecology, evolution, and metabolism.</title>
        <authorList>
            <person name="Armbrust E.V."/>
            <person name="Berges J.A."/>
            <person name="Bowler C."/>
            <person name="Green B.R."/>
            <person name="Martinez D."/>
            <person name="Putnam N.H."/>
            <person name="Zhou S."/>
            <person name="Allen A.E."/>
            <person name="Apt K.E."/>
            <person name="Bechner M."/>
            <person name="Brzezinski M.A."/>
            <person name="Chaal B.K."/>
            <person name="Chiovitti A."/>
            <person name="Davis A.K."/>
            <person name="Demarest M.S."/>
            <person name="Detter J.C."/>
            <person name="Glavina T."/>
            <person name="Goodstein D."/>
            <person name="Hadi M.Z."/>
            <person name="Hellsten U."/>
            <person name="Hildebrand M."/>
            <person name="Jenkins B.D."/>
            <person name="Jurka J."/>
            <person name="Kapitonov V.V."/>
            <person name="Kroger N."/>
            <person name="Lau W.W."/>
            <person name="Lane T.W."/>
            <person name="Larimer F.W."/>
            <person name="Lippmeier J.C."/>
            <person name="Lucas S."/>
            <person name="Medina M."/>
            <person name="Montsant A."/>
            <person name="Obornik M."/>
            <person name="Parker M.S."/>
            <person name="Palenik B."/>
            <person name="Pazour G.J."/>
            <person name="Richardson P.M."/>
            <person name="Rynearson T.A."/>
            <person name="Saito M.A."/>
            <person name="Schwartz D.C."/>
            <person name="Thamatrakoln K."/>
            <person name="Valentin K."/>
            <person name="Vardi A."/>
            <person name="Wilkerson F.P."/>
            <person name="Rokhsar D.S."/>
        </authorList>
    </citation>
    <scope>NUCLEOTIDE SEQUENCE [LARGE SCALE GENOMIC DNA]</scope>
    <source>
        <strain evidence="14 15">CCMP1335</strain>
    </source>
</reference>
<feature type="DNA-binding region" description="HMG box" evidence="8">
    <location>
        <begin position="1271"/>
        <end position="1333"/>
    </location>
</feature>
<sequence length="3070" mass="338750">MNDGTSNTSSNENGGALTMGRIPKKKKSNPPPDADAHAQSPPPPPPVPAEQPVEAAAPLAPPESPPAKKEEDNPPAPCPPKRTPSPEKQRHRGSGLIVLRKGDLVKMSNESGRIQGGLARITRAHFPPDDTVGEPIAYDIEYVLGGKVHNLDRHELVYTTAEAEGLISSGSRSRLLREQRQVAVSETQLDKIDRELETKKGAKKSSGNGGESSGETKSPTKSPAKRKEDDIAALYRKIMSEKGEPSKDAKGAKKQKVGDAETTAKPKSKGPGKAPVKDKPPAKSTTTTTTRNSKKTKESSSRRSSKRNSATDTTDESDANVPFEDRKAMDMYTRHKREFERAIVRLQKVDRFGFFLDQPPAEFDESYDVTESDKESDDGIRLSVGRDIVFPDTPPFNFVVLKKRLDAGRYDLDMVVMEQKRRREIKHGLELVSGSKVAAVKSGKEGVDSENSHKKSGSDNNDETMEIDLNDSDETYESIARTMLHPVGIDWEAFNSDINGMCDWAMLRDPEGLSLGSGHLGHAAHKVKKLMEEMYTTYGCKRRLEMEQSEARYRYEKTLNACGNMEAAMQGKWRKKAYPERKYERLEKTSVICDGLSDIDKSYAIYELGTSIPDSFVGLAYTYDDSGQKSENWMKTVTDQTAAPKRKRKKKDADVPTEDPNASAVKEKNKAHTAAMALANDDGVVRAQVNGAMLSLLIQVQDKVMTDLGVMHHPEARSANWDDGDHLRDYRGGAAEVEQGNNMTTLTANQAPEAGSSLPEVAEQEVWGIDCYTRRNVMTLIETEFSSEIATEFLEKWLLPAINACPIDLAHKMSTAAKILEGLPISTDTEDCPSISMQTRQNSPDKNKPKSPESSVFLRTALESKIKQFGPPWLKAAARLIRLASDSLDEDDGFFRIHPKGHGSVVIGEEGLKANSLVTYYRGEVYPAWRWCEKLDAIELTQKQLGLRPNLPDFYNMAMERPKKDPRGYGLLFVDASRKSGLGSSFSHSCNPTCEVRVVALNGKLSLSMTTLRDLEQGEELTFDYNAVTESLNEYRFAICLCGHKKCRGSFLHFATADCYQQVLSRNSPIAARFANLVRGSMKQVMSREDSELLLKHGFNTAAFGAVSFNHHINADEHGSTKGHSERNDHHLGNLLLQLKGGVPSPRPQESTAIKQFPPLDKVSSSSTAQKDAKMIVADNAPSLTPDLSPDSIENVPIWLRTYVADTLRYIEYERRALPVALLCNQMERVEKEKAKANADKKDKRDKSNLEKEPRVAVSQPESGKAKAIEGSKPKSSYFFFLANNRDRIAAKVEEENGPELTGLQFSQAVNKEASREWGSLDDKEKQIWKTKSVDDWKANGGREKAKLEEERLRSAAAADQKAKETVEQAQDDSPVIEAKTISFADADAEGLSSMEQRIQQLAQSLSRIGRVLDRHRESVFAEGDNSRVDSEKLRSLVPSPVKIMPDKDVVNWIWNDENGVVRSLFALVEQHFPKKSLLYKMLSNTRDTYPVLAAFTQHIPDPFAVGILGLKGKHACTDMDARRLVQEALLQLRANIVDFLALAEEGYLESLKEKRRETERRSREKKAKKKKCVDSEGADAISQNGSSVADTDAMSIDGEDEALHIRGGGPPLDDSHSNLAGVDLLLAHAVALPEESVRNEPSVDNVSSQQREAEALTHIASQNPYVINSSAGPSQLSVASSQYVNETSHATSNVAEQEIHDKPQPSLEDFMDAPVSANVAASAADSPGPSQLSAASSQYVNETSHATNNVAEQEIHDKEEPSLEDFMEAPVSANVAASAADSPGPSQLSAASSQYVNETSHATNNVAEQEIHDKEEPSLEDFMDAPVSANVAASAADSPGPSLLSAASSQYVNETSHATNNVAEQEIHDKEEPSLEDFMDAPVSANVAASAADSPGPESEEAKKKKTNPMTPEQVNYLKSWLLDPRHILNPYPTDEEKNVIMRDIGCERKHLESWLGRHRKTVCNPELGPIEMKWSKTENDHWVEFRKHRYMLEATADLLLMYANTHTFFSLESFRPFDSTPIEVYARELGNDVPRRLSVNCQKNNVEVADSNDESFHRHETSCIKSTSNRSFDCKEDDEELCSPDDVVTTVTVNYKGDYVLSQLLQWFNGGIGQKSGLPDIYGCVMLPPVSGCWEEINCGEVKCPKHTRSNPITMTEYEANARPQLIEWVDDRFQRGSPWCEEVSRYFCPLGSTPNPSLPMGSPVLDYLVTGLDENIRKVSAALKGFDVEVPVEDESGRPRKKGSASDRLQSTVDEGMPAQAVANWVQCEHPKCLKWRKLPWHVDVDLLPEKFYCTDNIWNPDSATCDAPEDKWDMEDAPIKFDTVEDDFEMGGWFDVQRKGKIGYHEAQVVEMDFNSAIKRVRFHFWRLNNNQDEWVEVGSPRIAPHHSYTPRPRDGYLKKRKGANSDVGETTFNPAPKKKKSAQATKEGELDGLLKAKDALGLLGSPMPTSTSKSAAQLESSNSPASSLKAAAPPTPSALAVSDVPKKNRGVGKFVPFPKTTVDYLNKWFFENSHNPFPTPDMKDKMMAATGLNRRQLSDWLAKARKKQKKNPDSIARMNPALVTNAEVKAPTSNPDKLEDLLLQLKGVSPKPPAPPSVQAPQSAQDTGGGTTQPTESTDESPTKTSKQLGFPQETKDYLWAWVRSHTSNPFPSKCEKDKIMKDTKLGLEDVRRLESWFTRARKKIKEEQDNDPNFKPPKTFNPLSSVPAAVGEASSQLPSTQASSTGGSVSGVEKSVERRRPSKIDVDVYLHGWLARPGNEKNYNPDQDARAKMTAESGIERKRIDSWFYRLRKKLEGKKPPASTLPAQHLSAISYSYPNSTQGRPTQHTHRPASTPNTQSQHMQQVSHHSNGESNQLSGAATTQVQPQQHYQPTTAANLQPQQPHPTNVATAQTQRIQHQVNAAPASRSAVTQPAGLALDALLQAAEKSDFIPVPNNAPNPSNALKLSYHAPPPVAFTMPMASYHPSASQSVGGQLSSLGPTPAYSQPTMSQGHANSYTQQQHHTIPQQSVSYPSPPPQELAAAERAALTANVPPPAQHQQGGTQQQMSDAPNASENSNVPPPI</sequence>
<dbReference type="InterPro" id="IPR036910">
    <property type="entry name" value="HMG_box_dom_sf"/>
</dbReference>
<feature type="compositionally biased region" description="Low complexity" evidence="9">
    <location>
        <begin position="2973"/>
        <end position="2986"/>
    </location>
</feature>
<dbReference type="RefSeq" id="XP_002290717.1">
    <property type="nucleotide sequence ID" value="XM_002290681.1"/>
</dbReference>
<dbReference type="Proteomes" id="UP000001449">
    <property type="component" value="Chromosome 5"/>
</dbReference>
<evidence type="ECO:0000259" key="11">
    <source>
        <dbReference type="PROSITE" id="PS50118"/>
    </source>
</evidence>
<dbReference type="Pfam" id="PF19633">
    <property type="entry name" value="SDG2_C"/>
    <property type="match status" value="1"/>
</dbReference>
<dbReference type="STRING" id="35128.B8C2Z7"/>
<dbReference type="KEGG" id="tps:THAPSDRAFT_22757"/>
<dbReference type="InterPro" id="IPR001356">
    <property type="entry name" value="HD"/>
</dbReference>
<feature type="region of interest" description="Disordered" evidence="9">
    <location>
        <begin position="2592"/>
        <end position="2636"/>
    </location>
</feature>
<evidence type="ECO:0000256" key="8">
    <source>
        <dbReference type="PROSITE-ProRule" id="PRU00267"/>
    </source>
</evidence>
<dbReference type="InterPro" id="IPR009071">
    <property type="entry name" value="HMG_box_dom"/>
</dbReference>
<dbReference type="PROSITE" id="PS50071">
    <property type="entry name" value="HOMEOBOX_2"/>
    <property type="match status" value="1"/>
</dbReference>
<evidence type="ECO:0000313" key="14">
    <source>
        <dbReference type="EMBL" id="EED92469.1"/>
    </source>
</evidence>
<feature type="compositionally biased region" description="Polar residues" evidence="9">
    <location>
        <begin position="1679"/>
        <end position="1696"/>
    </location>
</feature>
<feature type="region of interest" description="Disordered" evidence="9">
    <location>
        <begin position="638"/>
        <end position="669"/>
    </location>
</feature>
<feature type="region of interest" description="Disordered" evidence="9">
    <location>
        <begin position="1"/>
        <end position="97"/>
    </location>
</feature>
<dbReference type="GO" id="GO:0003677">
    <property type="term" value="F:DNA binding"/>
    <property type="evidence" value="ECO:0007669"/>
    <property type="project" value="UniProtKB-UniRule"/>
</dbReference>
<keyword evidence="15" id="KW-1185">Reference proteome</keyword>
<feature type="compositionally biased region" description="Polar residues" evidence="9">
    <location>
        <begin position="3054"/>
        <end position="3070"/>
    </location>
</feature>
<feature type="compositionally biased region" description="Basic and acidic residues" evidence="9">
    <location>
        <begin position="1234"/>
        <end position="1255"/>
    </location>
</feature>
<dbReference type="SUPFAM" id="SSF46689">
    <property type="entry name" value="Homeodomain-like"/>
    <property type="match status" value="1"/>
</dbReference>
<feature type="compositionally biased region" description="Low complexity" evidence="9">
    <location>
        <begin position="1833"/>
        <end position="1850"/>
    </location>
</feature>
<protein>
    <recommendedName>
        <fullName evidence="16">SET domain-containing protein</fullName>
    </recommendedName>
</protein>
<feature type="compositionally biased region" description="Polar residues" evidence="9">
    <location>
        <begin position="1785"/>
        <end position="1800"/>
    </location>
</feature>
<dbReference type="PROSITE" id="PS51050">
    <property type="entry name" value="ZF_CW"/>
    <property type="match status" value="1"/>
</dbReference>
<feature type="region of interest" description="Disordered" evidence="9">
    <location>
        <begin position="2690"/>
        <end position="2744"/>
    </location>
</feature>
<dbReference type="Gene3D" id="1.10.30.10">
    <property type="entry name" value="High mobility group box domain"/>
    <property type="match status" value="1"/>
</dbReference>
<dbReference type="EMBL" id="CM000642">
    <property type="protein sequence ID" value="EED92469.1"/>
    <property type="molecule type" value="Genomic_DNA"/>
</dbReference>
<dbReference type="InterPro" id="IPR008422">
    <property type="entry name" value="KN_HD"/>
</dbReference>
<dbReference type="Gene3D" id="1.10.10.60">
    <property type="entry name" value="Homeodomain-like"/>
    <property type="match status" value="3"/>
</dbReference>
<evidence type="ECO:0008006" key="16">
    <source>
        <dbReference type="Google" id="ProtNLM"/>
    </source>
</evidence>
<evidence type="ECO:0000259" key="13">
    <source>
        <dbReference type="PROSITE" id="PS51050"/>
    </source>
</evidence>
<dbReference type="InterPro" id="IPR016197">
    <property type="entry name" value="Chromo-like_dom_sf"/>
</dbReference>
<dbReference type="SMART" id="SM00389">
    <property type="entry name" value="HOX"/>
    <property type="match status" value="3"/>
</dbReference>
<evidence type="ECO:0000256" key="5">
    <source>
        <dbReference type="ARBA" id="ARBA00023155"/>
    </source>
</evidence>
<feature type="region of interest" description="Disordered" evidence="9">
    <location>
        <begin position="2821"/>
        <end position="2877"/>
    </location>
</feature>
<name>B8C2Z7_THAPS</name>
<dbReference type="Gene3D" id="2.30.30.140">
    <property type="match status" value="1"/>
</dbReference>
<keyword evidence="5 7" id="KW-0371">Homeobox</keyword>
<feature type="region of interest" description="Disordered" evidence="9">
    <location>
        <begin position="2446"/>
        <end position="2495"/>
    </location>
</feature>
<feature type="region of interest" description="Disordered" evidence="9">
    <location>
        <begin position="2971"/>
        <end position="3070"/>
    </location>
</feature>
<feature type="compositionally biased region" description="Pro residues" evidence="9">
    <location>
        <begin position="40"/>
        <end position="49"/>
    </location>
</feature>
<evidence type="ECO:0000313" key="15">
    <source>
        <dbReference type="Proteomes" id="UP000001449"/>
    </source>
</evidence>
<evidence type="ECO:0000256" key="6">
    <source>
        <dbReference type="ARBA" id="ARBA00023242"/>
    </source>
</evidence>
<dbReference type="SMART" id="SM00317">
    <property type="entry name" value="SET"/>
    <property type="match status" value="1"/>
</dbReference>
<gene>
    <name evidence="14" type="ORF">THAPSDRAFT_22757</name>
</gene>
<feature type="compositionally biased region" description="Pro residues" evidence="9">
    <location>
        <begin position="74"/>
        <end position="83"/>
    </location>
</feature>
<dbReference type="PaxDb" id="35128-Thaps22757"/>
<feature type="region of interest" description="Disordered" evidence="9">
    <location>
        <begin position="177"/>
        <end position="324"/>
    </location>
</feature>
<dbReference type="PROSITE" id="PS50118">
    <property type="entry name" value="HMG_BOX_2"/>
    <property type="match status" value="1"/>
</dbReference>
<reference evidence="14 15" key="2">
    <citation type="journal article" date="2008" name="Nature">
        <title>The Phaeodactylum genome reveals the evolutionary history of diatom genomes.</title>
        <authorList>
            <person name="Bowler C."/>
            <person name="Allen A.E."/>
            <person name="Badger J.H."/>
            <person name="Grimwood J."/>
            <person name="Jabbari K."/>
            <person name="Kuo A."/>
            <person name="Maheswari U."/>
            <person name="Martens C."/>
            <person name="Maumus F."/>
            <person name="Otillar R.P."/>
            <person name="Rayko E."/>
            <person name="Salamov A."/>
            <person name="Vandepoele K."/>
            <person name="Beszteri B."/>
            <person name="Gruber A."/>
            <person name="Heijde M."/>
            <person name="Katinka M."/>
            <person name="Mock T."/>
            <person name="Valentin K."/>
            <person name="Verret F."/>
            <person name="Berges J.A."/>
            <person name="Brownlee C."/>
            <person name="Cadoret J.P."/>
            <person name="Chiovitti A."/>
            <person name="Choi C.J."/>
            <person name="Coesel S."/>
            <person name="De Martino A."/>
            <person name="Detter J.C."/>
            <person name="Durkin C."/>
            <person name="Falciatore A."/>
            <person name="Fournet J."/>
            <person name="Haruta M."/>
            <person name="Huysman M.J."/>
            <person name="Jenkins B.D."/>
            <person name="Jiroutova K."/>
            <person name="Jorgensen R.E."/>
            <person name="Joubert Y."/>
            <person name="Kaplan A."/>
            <person name="Kroger N."/>
            <person name="Kroth P.G."/>
            <person name="La Roche J."/>
            <person name="Lindquist E."/>
            <person name="Lommer M."/>
            <person name="Martin-Jezequel V."/>
            <person name="Lopez P.J."/>
            <person name="Lucas S."/>
            <person name="Mangogna M."/>
            <person name="McGinnis K."/>
            <person name="Medlin L.K."/>
            <person name="Montsant A."/>
            <person name="Oudot-Le Secq M.P."/>
            <person name="Napoli C."/>
            <person name="Obornik M."/>
            <person name="Parker M.S."/>
            <person name="Petit J.L."/>
            <person name="Porcel B.M."/>
            <person name="Poulsen N."/>
            <person name="Robison M."/>
            <person name="Rychlewski L."/>
            <person name="Rynearson T.A."/>
            <person name="Schmutz J."/>
            <person name="Shapiro H."/>
            <person name="Siaut M."/>
            <person name="Stanley M."/>
            <person name="Sussman M.R."/>
            <person name="Taylor A.R."/>
            <person name="Vardi A."/>
            <person name="von Dassow P."/>
            <person name="Vyverman W."/>
            <person name="Willis A."/>
            <person name="Wyrwicz L.S."/>
            <person name="Rokhsar D.S."/>
            <person name="Weissenbach J."/>
            <person name="Armbrust E.V."/>
            <person name="Green B.R."/>
            <person name="Van de Peer Y."/>
            <person name="Grigoriev I.V."/>
        </authorList>
    </citation>
    <scope>NUCLEOTIDE SEQUENCE [LARGE SCALE GENOMIC DNA]</scope>
    <source>
        <strain evidence="14 15">CCMP1335</strain>
    </source>
</reference>
<organism evidence="14 15">
    <name type="scientific">Thalassiosira pseudonana</name>
    <name type="common">Marine diatom</name>
    <name type="synonym">Cyclotella nana</name>
    <dbReference type="NCBI Taxonomy" id="35128"/>
    <lineage>
        <taxon>Eukaryota</taxon>
        <taxon>Sar</taxon>
        <taxon>Stramenopiles</taxon>
        <taxon>Ochrophyta</taxon>
        <taxon>Bacillariophyta</taxon>
        <taxon>Coscinodiscophyceae</taxon>
        <taxon>Thalassiosirophycidae</taxon>
        <taxon>Thalassiosirales</taxon>
        <taxon>Thalassiosiraceae</taxon>
        <taxon>Thalassiosira</taxon>
    </lineage>
</organism>